<dbReference type="GO" id="GO:0008360">
    <property type="term" value="P:regulation of cell shape"/>
    <property type="evidence" value="ECO:0007669"/>
    <property type="project" value="UniProtKB-KW"/>
</dbReference>
<comment type="function">
    <text evidence="12">Catalyzes the addition of an amino acid to the nucleotide precursor UDP-N-acetylmuramoyl-L-alanyl-D-glutamate (UMAG) in the biosynthesis of bacterial cell-wall peptidoglycan.</text>
</comment>
<dbReference type="InterPro" id="IPR004101">
    <property type="entry name" value="Mur_ligase_C"/>
</dbReference>
<dbReference type="SUPFAM" id="SSF53244">
    <property type="entry name" value="MurD-like peptide ligases, peptide-binding domain"/>
    <property type="match status" value="1"/>
</dbReference>
<dbReference type="Pfam" id="PF08245">
    <property type="entry name" value="Mur_ligase_M"/>
    <property type="match status" value="1"/>
</dbReference>
<keyword evidence="8 12" id="KW-0133">Cell shape</keyword>
<dbReference type="EMBL" id="QVTE01000008">
    <property type="protein sequence ID" value="RFU70974.1"/>
    <property type="molecule type" value="Genomic_DNA"/>
</dbReference>
<dbReference type="InterPro" id="IPR018109">
    <property type="entry name" value="Folylpolyglutamate_synth_CS"/>
</dbReference>
<comment type="similarity">
    <text evidence="2 12">Belongs to the MurCDEF family. MurE subfamily.</text>
</comment>
<evidence type="ECO:0000256" key="3">
    <source>
        <dbReference type="ARBA" id="ARBA00022490"/>
    </source>
</evidence>
<evidence type="ECO:0000256" key="6">
    <source>
        <dbReference type="ARBA" id="ARBA00022741"/>
    </source>
</evidence>
<keyword evidence="5 12" id="KW-0132">Cell division</keyword>
<feature type="binding site" evidence="12">
    <location>
        <begin position="152"/>
        <end position="153"/>
    </location>
    <ligand>
        <name>UDP-N-acetyl-alpha-D-muramoyl-L-alanyl-D-glutamate</name>
        <dbReference type="ChEBI" id="CHEBI:83900"/>
    </ligand>
</feature>
<dbReference type="InterPro" id="IPR036615">
    <property type="entry name" value="Mur_ligase_C_dom_sf"/>
</dbReference>
<evidence type="ECO:0000256" key="2">
    <source>
        <dbReference type="ARBA" id="ARBA00005898"/>
    </source>
</evidence>
<dbReference type="GO" id="GO:0051301">
    <property type="term" value="P:cell division"/>
    <property type="evidence" value="ECO:0007669"/>
    <property type="project" value="UniProtKB-KW"/>
</dbReference>
<reference evidence="18 19" key="1">
    <citation type="submission" date="2018-08" db="EMBL/GenBank/DDBJ databases">
        <title>Bacillus chawlae sp. nov., Bacillus glennii sp. nov., and Bacillus saganii sp. nov. Isolated from the Vehicle Assembly Building at Kennedy Space Center where the Viking Spacecraft were Assembled.</title>
        <authorList>
            <person name="Seuylemezian A."/>
            <person name="Vaishampayan P."/>
        </authorList>
    </citation>
    <scope>NUCLEOTIDE SEQUENCE [LARGE SCALE GENOMIC DNA]</scope>
    <source>
        <strain evidence="18 19">V47-23a</strain>
    </source>
</reference>
<dbReference type="Pfam" id="PF02875">
    <property type="entry name" value="Mur_ligase_C"/>
    <property type="match status" value="1"/>
</dbReference>
<dbReference type="EC" id="6.3.2.-" evidence="12"/>
<dbReference type="GO" id="GO:0005737">
    <property type="term" value="C:cytoplasm"/>
    <property type="evidence" value="ECO:0007669"/>
    <property type="project" value="UniProtKB-SubCell"/>
</dbReference>
<feature type="binding site" evidence="12">
    <location>
        <position position="184"/>
    </location>
    <ligand>
        <name>UDP-N-acetyl-alpha-D-muramoyl-L-alanyl-D-glutamate</name>
        <dbReference type="ChEBI" id="CHEBI:83900"/>
    </ligand>
</feature>
<keyword evidence="11 12" id="KW-0961">Cell wall biogenesis/degradation</keyword>
<dbReference type="InterPro" id="IPR035911">
    <property type="entry name" value="MurE/MurF_N"/>
</dbReference>
<dbReference type="InterPro" id="IPR013221">
    <property type="entry name" value="Mur_ligase_cen"/>
</dbReference>
<dbReference type="Proteomes" id="UP000264541">
    <property type="component" value="Unassembled WGS sequence"/>
</dbReference>
<keyword evidence="4 12" id="KW-0436">Ligase</keyword>
<dbReference type="PROSITE" id="PS01011">
    <property type="entry name" value="FOLYLPOLYGLU_SYNT_1"/>
    <property type="match status" value="1"/>
</dbReference>
<feature type="binding site" evidence="12">
    <location>
        <position position="32"/>
    </location>
    <ligand>
        <name>UDP-N-acetyl-alpha-D-muramoyl-L-alanyl-D-glutamate</name>
        <dbReference type="ChEBI" id="CHEBI:83900"/>
    </ligand>
</feature>
<evidence type="ECO:0000256" key="13">
    <source>
        <dbReference type="RuleBase" id="RU004135"/>
    </source>
</evidence>
<dbReference type="SUPFAM" id="SSF63418">
    <property type="entry name" value="MurE/MurF N-terminal domain"/>
    <property type="match status" value="1"/>
</dbReference>
<name>A0A372LTU4_9BACI</name>
<proteinExistence type="inferred from homology"/>
<evidence type="ECO:0000313" key="18">
    <source>
        <dbReference type="EMBL" id="RFU70974.1"/>
    </source>
</evidence>
<dbReference type="RefSeq" id="WP_117325202.1">
    <property type="nucleotide sequence ID" value="NZ_QVTE01000008.1"/>
</dbReference>
<comment type="caution">
    <text evidence="12">Lacks conserved residue(s) required for the propagation of feature annotation.</text>
</comment>
<keyword evidence="3 12" id="KW-0963">Cytoplasm</keyword>
<evidence type="ECO:0000256" key="12">
    <source>
        <dbReference type="HAMAP-Rule" id="MF_00208"/>
    </source>
</evidence>
<evidence type="ECO:0000259" key="16">
    <source>
        <dbReference type="Pfam" id="PF02875"/>
    </source>
</evidence>
<evidence type="ECO:0000256" key="7">
    <source>
        <dbReference type="ARBA" id="ARBA00022840"/>
    </source>
</evidence>
<evidence type="ECO:0000256" key="10">
    <source>
        <dbReference type="ARBA" id="ARBA00023306"/>
    </source>
</evidence>
<feature type="binding site" evidence="12">
    <location>
        <begin position="110"/>
        <end position="116"/>
    </location>
    <ligand>
        <name>ATP</name>
        <dbReference type="ChEBI" id="CHEBI:30616"/>
    </ligand>
</feature>
<dbReference type="NCBIfam" id="TIGR01085">
    <property type="entry name" value="murE"/>
    <property type="match status" value="1"/>
</dbReference>
<dbReference type="InterPro" id="IPR000713">
    <property type="entry name" value="Mur_ligase_N"/>
</dbReference>
<evidence type="ECO:0000256" key="8">
    <source>
        <dbReference type="ARBA" id="ARBA00022960"/>
    </source>
</evidence>
<dbReference type="PANTHER" id="PTHR23135:SF4">
    <property type="entry name" value="UDP-N-ACETYLMURAMOYL-L-ALANYL-D-GLUTAMATE--2,6-DIAMINOPIMELATE LIGASE MURE HOMOLOG, CHLOROPLASTIC"/>
    <property type="match status" value="1"/>
</dbReference>
<dbReference type="AlphaFoldDB" id="A0A372LTU4"/>
<dbReference type="InterPro" id="IPR005761">
    <property type="entry name" value="UDP-N-AcMur-Glu-dNH2Pim_ligase"/>
</dbReference>
<dbReference type="Gene3D" id="3.40.1390.10">
    <property type="entry name" value="MurE/MurF, N-terminal domain"/>
    <property type="match status" value="1"/>
</dbReference>
<dbReference type="Pfam" id="PF01225">
    <property type="entry name" value="Mur_ligase"/>
    <property type="match status" value="1"/>
</dbReference>
<dbReference type="OrthoDB" id="9800958at2"/>
<gene>
    <name evidence="12" type="primary">murE</name>
    <name evidence="18" type="ORF">D0469_03230</name>
</gene>
<evidence type="ECO:0000256" key="1">
    <source>
        <dbReference type="ARBA" id="ARBA00004752"/>
    </source>
</evidence>
<keyword evidence="9 12" id="KW-0573">Peptidoglycan synthesis</keyword>
<feature type="domain" description="Mur ligase central" evidence="17">
    <location>
        <begin position="108"/>
        <end position="307"/>
    </location>
</feature>
<feature type="binding site" evidence="12">
    <location>
        <position position="182"/>
    </location>
    <ligand>
        <name>UDP-N-acetyl-alpha-D-muramoyl-L-alanyl-D-glutamate</name>
        <dbReference type="ChEBI" id="CHEBI:83900"/>
    </ligand>
</feature>
<dbReference type="UniPathway" id="UPA00219"/>
<comment type="subcellular location">
    <subcellularLocation>
        <location evidence="12 13">Cytoplasm</location>
    </subcellularLocation>
</comment>
<organism evidence="18 19">
    <name type="scientific">Peribacillus saganii</name>
    <dbReference type="NCBI Taxonomy" id="2303992"/>
    <lineage>
        <taxon>Bacteria</taxon>
        <taxon>Bacillati</taxon>
        <taxon>Bacillota</taxon>
        <taxon>Bacilli</taxon>
        <taxon>Bacillales</taxon>
        <taxon>Bacillaceae</taxon>
        <taxon>Peribacillus</taxon>
    </lineage>
</organism>
<evidence type="ECO:0000256" key="4">
    <source>
        <dbReference type="ARBA" id="ARBA00022598"/>
    </source>
</evidence>
<feature type="modified residue" description="N6-carboxylysine" evidence="12">
    <location>
        <position position="216"/>
    </location>
</feature>
<keyword evidence="10 12" id="KW-0131">Cell cycle</keyword>
<dbReference type="NCBIfam" id="NF001126">
    <property type="entry name" value="PRK00139.1-4"/>
    <property type="match status" value="1"/>
</dbReference>
<comment type="PTM">
    <text evidence="12">Carboxylation is probably crucial for Mg(2+) binding and, consequently, for the gamma-phosphate positioning of ATP.</text>
</comment>
<sequence length="501" mass="55756">MELSNLIYCLHDCTETIPSIPNRLISGIEINSQKVREGYIFVAINGYSTDGHNFINDAIEKGASLIIGEKKLNPPVPYIKVNDSRKAAAKLASTFYGNPSRKHKIIGITGTNGKTTVSYMLRHILNSAGLSCSLLGTVSYIINGEHHQSTHTTPDAVQLQKLLAESNDEFVVLEISSHALEQSRVENLEVDLALFTNLSHEHLDYHHSMENYFASKSKLFQYLKQDGKAVINRLDVWGEKLARRLKEELANVITVGRLKDDHLVIDKINVKNKTECSLLDHEGNYSMSLPFPGEHNVYNASMAFATAKQLGIPAVNIIQALESFPGVPGRFEMFPHPAGATFVVDYAHTEDAIEYCLKTAKNLGAEQVTHIFGFRGDRDTTKREHMVQASARNSDRRILTLDDLNGVPQEEMIEQLEALCRVIDSENSEIIYDRTLAIRKAWKTASPGEWVLVTGKGREPYKQAFTLPSLSDKDTLSFLFSETGQGNEPIEGSTADNHQTG</sequence>
<feature type="region of interest" description="Disordered" evidence="14">
    <location>
        <begin position="482"/>
        <end position="501"/>
    </location>
</feature>
<dbReference type="GO" id="GO:0000287">
    <property type="term" value="F:magnesium ion binding"/>
    <property type="evidence" value="ECO:0007669"/>
    <property type="project" value="UniProtKB-UniRule"/>
</dbReference>
<dbReference type="Gene3D" id="3.40.1190.10">
    <property type="entry name" value="Mur-like, catalytic domain"/>
    <property type="match status" value="1"/>
</dbReference>
<evidence type="ECO:0000256" key="9">
    <source>
        <dbReference type="ARBA" id="ARBA00022984"/>
    </source>
</evidence>
<dbReference type="GO" id="GO:0004326">
    <property type="term" value="F:tetrahydrofolylpolyglutamate synthase activity"/>
    <property type="evidence" value="ECO:0007669"/>
    <property type="project" value="InterPro"/>
</dbReference>
<evidence type="ECO:0000259" key="15">
    <source>
        <dbReference type="Pfam" id="PF01225"/>
    </source>
</evidence>
<feature type="domain" description="Mur ligase C-terminal" evidence="16">
    <location>
        <begin position="329"/>
        <end position="457"/>
    </location>
</feature>
<dbReference type="GO" id="GO:0005524">
    <property type="term" value="F:ATP binding"/>
    <property type="evidence" value="ECO:0007669"/>
    <property type="project" value="UniProtKB-UniRule"/>
</dbReference>
<feature type="domain" description="Mur ligase N-terminal catalytic" evidence="15">
    <location>
        <begin position="25"/>
        <end position="96"/>
    </location>
</feature>
<dbReference type="InterPro" id="IPR036565">
    <property type="entry name" value="Mur-like_cat_sf"/>
</dbReference>
<accession>A0A372LTU4</accession>
<dbReference type="GO" id="GO:0071555">
    <property type="term" value="P:cell wall organization"/>
    <property type="evidence" value="ECO:0007669"/>
    <property type="project" value="UniProtKB-KW"/>
</dbReference>
<evidence type="ECO:0000256" key="5">
    <source>
        <dbReference type="ARBA" id="ARBA00022618"/>
    </source>
</evidence>
<keyword evidence="19" id="KW-1185">Reference proteome</keyword>
<evidence type="ECO:0000313" key="19">
    <source>
        <dbReference type="Proteomes" id="UP000264541"/>
    </source>
</evidence>
<keyword evidence="12" id="KW-0460">Magnesium</keyword>
<dbReference type="Gene3D" id="3.90.190.20">
    <property type="entry name" value="Mur ligase, C-terminal domain"/>
    <property type="match status" value="1"/>
</dbReference>
<keyword evidence="7 12" id="KW-0067">ATP-binding</keyword>
<comment type="caution">
    <text evidence="18">The sequence shown here is derived from an EMBL/GenBank/DDBJ whole genome shotgun (WGS) entry which is preliminary data.</text>
</comment>
<protein>
    <recommendedName>
        <fullName evidence="12">UDP-N-acetylmuramyl-tripeptide synthetase</fullName>
        <ecNumber evidence="12">6.3.2.-</ecNumber>
    </recommendedName>
    <alternativeName>
        <fullName evidence="12">UDP-MurNAc-tripeptide synthetase</fullName>
    </alternativeName>
</protein>
<dbReference type="GO" id="GO:0009252">
    <property type="term" value="P:peptidoglycan biosynthetic process"/>
    <property type="evidence" value="ECO:0007669"/>
    <property type="project" value="UniProtKB-UniRule"/>
</dbReference>
<evidence type="ECO:0000256" key="14">
    <source>
        <dbReference type="SAM" id="MobiDB-lite"/>
    </source>
</evidence>
<keyword evidence="6 12" id="KW-0547">Nucleotide-binding</keyword>
<comment type="pathway">
    <text evidence="1 12 13">Cell wall biogenesis; peptidoglycan biosynthesis.</text>
</comment>
<dbReference type="SUPFAM" id="SSF53623">
    <property type="entry name" value="MurD-like peptide ligases, catalytic domain"/>
    <property type="match status" value="1"/>
</dbReference>
<evidence type="ECO:0000256" key="11">
    <source>
        <dbReference type="ARBA" id="ARBA00023316"/>
    </source>
</evidence>
<comment type="cofactor">
    <cofactor evidence="12">
        <name>Mg(2+)</name>
        <dbReference type="ChEBI" id="CHEBI:18420"/>
    </cofactor>
</comment>
<evidence type="ECO:0000259" key="17">
    <source>
        <dbReference type="Pfam" id="PF08245"/>
    </source>
</evidence>
<dbReference type="HAMAP" id="MF_00208">
    <property type="entry name" value="MurE"/>
    <property type="match status" value="1"/>
</dbReference>
<dbReference type="PANTHER" id="PTHR23135">
    <property type="entry name" value="MUR LIGASE FAMILY MEMBER"/>
    <property type="match status" value="1"/>
</dbReference>
<feature type="binding site" evidence="12">
    <location>
        <position position="176"/>
    </location>
    <ligand>
        <name>UDP-N-acetyl-alpha-D-muramoyl-L-alanyl-D-glutamate</name>
        <dbReference type="ChEBI" id="CHEBI:83900"/>
    </ligand>
</feature>